<accession>A0A9N9QBW4</accession>
<comment type="caution">
    <text evidence="1">The sequence shown here is derived from an EMBL/GenBank/DDBJ whole genome shotgun (WGS) entry which is preliminary data.</text>
</comment>
<keyword evidence="2" id="KW-1185">Reference proteome</keyword>
<sequence>MPTWFWVDAKCNNWISDYECQRGSGQVTEEKERLNLPGVIPPAFYKESVMRMTRVRGNAKCNEKVEMARSNWVEARCLTDAVDDRDRSDLQQN</sequence>
<evidence type="ECO:0000313" key="1">
    <source>
        <dbReference type="EMBL" id="CAG8982514.1"/>
    </source>
</evidence>
<gene>
    <name evidence="1" type="ORF">HYALB_00002294</name>
</gene>
<name>A0A9N9QBW4_9HELO</name>
<proteinExistence type="predicted"/>
<dbReference type="OrthoDB" id="10563439at2759"/>
<dbReference type="EMBL" id="CAJVRM010000640">
    <property type="protein sequence ID" value="CAG8982514.1"/>
    <property type="molecule type" value="Genomic_DNA"/>
</dbReference>
<evidence type="ECO:0000313" key="2">
    <source>
        <dbReference type="Proteomes" id="UP000701801"/>
    </source>
</evidence>
<organism evidence="1 2">
    <name type="scientific">Hymenoscyphus albidus</name>
    <dbReference type="NCBI Taxonomy" id="595503"/>
    <lineage>
        <taxon>Eukaryota</taxon>
        <taxon>Fungi</taxon>
        <taxon>Dikarya</taxon>
        <taxon>Ascomycota</taxon>
        <taxon>Pezizomycotina</taxon>
        <taxon>Leotiomycetes</taxon>
        <taxon>Helotiales</taxon>
        <taxon>Helotiaceae</taxon>
        <taxon>Hymenoscyphus</taxon>
    </lineage>
</organism>
<dbReference type="AlphaFoldDB" id="A0A9N9QBW4"/>
<dbReference type="Proteomes" id="UP000701801">
    <property type="component" value="Unassembled WGS sequence"/>
</dbReference>
<reference evidence="1" key="1">
    <citation type="submission" date="2021-07" db="EMBL/GenBank/DDBJ databases">
        <authorList>
            <person name="Durling M."/>
        </authorList>
    </citation>
    <scope>NUCLEOTIDE SEQUENCE</scope>
</reference>
<protein>
    <submittedName>
        <fullName evidence="1">Uncharacterized protein</fullName>
    </submittedName>
</protein>